<sequence length="165" mass="17781">MKSSLRERFGPRVQVQGVDRVSSGSAVRILLLPATDAPPRTVDAADALVRRHMTMRQAHRAMTALAETGRAIAELPMVEDRATLEADLAACGITAVPYQAPAQVDVKAIRERTGLSQEDFALRFGLDVATVRNWEQGRSSPDTASRILLAVIARNPEAVQAVLAA</sequence>
<dbReference type="InterPro" id="IPR010982">
    <property type="entry name" value="Lambda_DNA-bd_dom_sf"/>
</dbReference>
<keyword evidence="1" id="KW-0805">Transcription regulation</keyword>
<dbReference type="PANTHER" id="PTHR36511:SF4">
    <property type="entry name" value="ANTITOXIN MQSA"/>
    <property type="match status" value="1"/>
</dbReference>
<accession>A0A286GS89</accession>
<protein>
    <submittedName>
        <fullName evidence="5">DNA-binding transcriptional regulator YiaG, contains XRE-type HTH domain</fullName>
    </submittedName>
</protein>
<dbReference type="PROSITE" id="PS50943">
    <property type="entry name" value="HTH_CROC1"/>
    <property type="match status" value="1"/>
</dbReference>
<evidence type="ECO:0000259" key="4">
    <source>
        <dbReference type="PROSITE" id="PS50943"/>
    </source>
</evidence>
<dbReference type="Gene3D" id="1.10.260.40">
    <property type="entry name" value="lambda repressor-like DNA-binding domains"/>
    <property type="match status" value="1"/>
</dbReference>
<dbReference type="CDD" id="cd00093">
    <property type="entry name" value="HTH_XRE"/>
    <property type="match status" value="1"/>
</dbReference>
<keyword evidence="3" id="KW-0804">Transcription</keyword>
<dbReference type="SMART" id="SM00530">
    <property type="entry name" value="HTH_XRE"/>
    <property type="match status" value="1"/>
</dbReference>
<dbReference type="InterPro" id="IPR052359">
    <property type="entry name" value="HTH-type_reg/antitoxin"/>
</dbReference>
<dbReference type="Proteomes" id="UP000219621">
    <property type="component" value="Unassembled WGS sequence"/>
</dbReference>
<reference evidence="5 6" key="1">
    <citation type="submission" date="2017-09" db="EMBL/GenBank/DDBJ databases">
        <authorList>
            <person name="Ehlers B."/>
            <person name="Leendertz F.H."/>
        </authorList>
    </citation>
    <scope>NUCLEOTIDE SEQUENCE [LARGE SCALE GENOMIC DNA]</scope>
    <source>
        <strain evidence="5 6">USBA 140</strain>
    </source>
</reference>
<keyword evidence="6" id="KW-1185">Reference proteome</keyword>
<keyword evidence="2 5" id="KW-0238">DNA-binding</keyword>
<dbReference type="EMBL" id="OCNJ01000007">
    <property type="protein sequence ID" value="SOD98046.1"/>
    <property type="molecule type" value="Genomic_DNA"/>
</dbReference>
<feature type="domain" description="HTH cro/C1-type" evidence="4">
    <location>
        <begin position="106"/>
        <end position="142"/>
    </location>
</feature>
<evidence type="ECO:0000313" key="5">
    <source>
        <dbReference type="EMBL" id="SOD98046.1"/>
    </source>
</evidence>
<dbReference type="AlphaFoldDB" id="A0A286GS89"/>
<evidence type="ECO:0000313" key="6">
    <source>
        <dbReference type="Proteomes" id="UP000219621"/>
    </source>
</evidence>
<dbReference type="Pfam" id="PF01381">
    <property type="entry name" value="HTH_3"/>
    <property type="match status" value="1"/>
</dbReference>
<name>A0A286GS89_9PROT</name>
<dbReference type="PANTHER" id="PTHR36511">
    <property type="entry name" value="MERR FAMILY BACTERIAL REGULATORY PROTEIN"/>
    <property type="match status" value="1"/>
</dbReference>
<proteinExistence type="predicted"/>
<dbReference type="GO" id="GO:0003677">
    <property type="term" value="F:DNA binding"/>
    <property type="evidence" value="ECO:0007669"/>
    <property type="project" value="UniProtKB-KW"/>
</dbReference>
<evidence type="ECO:0000256" key="2">
    <source>
        <dbReference type="ARBA" id="ARBA00023125"/>
    </source>
</evidence>
<gene>
    <name evidence="5" type="ORF">SAMN05421508_107169</name>
</gene>
<dbReference type="SUPFAM" id="SSF47413">
    <property type="entry name" value="lambda repressor-like DNA-binding domains"/>
    <property type="match status" value="1"/>
</dbReference>
<dbReference type="InterPro" id="IPR001387">
    <property type="entry name" value="Cro/C1-type_HTH"/>
</dbReference>
<evidence type="ECO:0000256" key="1">
    <source>
        <dbReference type="ARBA" id="ARBA00023015"/>
    </source>
</evidence>
<evidence type="ECO:0000256" key="3">
    <source>
        <dbReference type="ARBA" id="ARBA00023163"/>
    </source>
</evidence>
<organism evidence="5 6">
    <name type="scientific">Caenispirillum bisanense</name>
    <dbReference type="NCBI Taxonomy" id="414052"/>
    <lineage>
        <taxon>Bacteria</taxon>
        <taxon>Pseudomonadati</taxon>
        <taxon>Pseudomonadota</taxon>
        <taxon>Alphaproteobacteria</taxon>
        <taxon>Rhodospirillales</taxon>
        <taxon>Novispirillaceae</taxon>
        <taxon>Caenispirillum</taxon>
    </lineage>
</organism>